<evidence type="ECO:0000313" key="3">
    <source>
        <dbReference type="Proteomes" id="UP001472677"/>
    </source>
</evidence>
<evidence type="ECO:0000256" key="1">
    <source>
        <dbReference type="SAM" id="SignalP"/>
    </source>
</evidence>
<gene>
    <name evidence="2" type="ORF">V6N12_015167</name>
</gene>
<dbReference type="EMBL" id="JBBPBM010000024">
    <property type="protein sequence ID" value="KAK8542574.1"/>
    <property type="molecule type" value="Genomic_DNA"/>
</dbReference>
<dbReference type="Proteomes" id="UP001472677">
    <property type="component" value="Unassembled WGS sequence"/>
</dbReference>
<proteinExistence type="predicted"/>
<reference evidence="2 3" key="1">
    <citation type="journal article" date="2024" name="G3 (Bethesda)">
        <title>Genome assembly of Hibiscus sabdariffa L. provides insights into metabolisms of medicinal natural products.</title>
        <authorList>
            <person name="Kim T."/>
        </authorList>
    </citation>
    <scope>NUCLEOTIDE SEQUENCE [LARGE SCALE GENOMIC DNA]</scope>
    <source>
        <strain evidence="2">TK-2024</strain>
        <tissue evidence="2">Old leaves</tissue>
    </source>
</reference>
<organism evidence="2 3">
    <name type="scientific">Hibiscus sabdariffa</name>
    <name type="common">roselle</name>
    <dbReference type="NCBI Taxonomy" id="183260"/>
    <lineage>
        <taxon>Eukaryota</taxon>
        <taxon>Viridiplantae</taxon>
        <taxon>Streptophyta</taxon>
        <taxon>Embryophyta</taxon>
        <taxon>Tracheophyta</taxon>
        <taxon>Spermatophyta</taxon>
        <taxon>Magnoliopsida</taxon>
        <taxon>eudicotyledons</taxon>
        <taxon>Gunneridae</taxon>
        <taxon>Pentapetalae</taxon>
        <taxon>rosids</taxon>
        <taxon>malvids</taxon>
        <taxon>Malvales</taxon>
        <taxon>Malvaceae</taxon>
        <taxon>Malvoideae</taxon>
        <taxon>Hibiscus</taxon>
    </lineage>
</organism>
<evidence type="ECO:0000313" key="2">
    <source>
        <dbReference type="EMBL" id="KAK8542574.1"/>
    </source>
</evidence>
<keyword evidence="3" id="KW-1185">Reference proteome</keyword>
<feature type="chain" id="PRO_5045793607" evidence="1">
    <location>
        <begin position="17"/>
        <end position="80"/>
    </location>
</feature>
<accession>A0ABR2DMT2</accession>
<feature type="signal peptide" evidence="1">
    <location>
        <begin position="1"/>
        <end position="16"/>
    </location>
</feature>
<sequence length="80" mass="8901">MIIPVFSRLIVSIVFGEGLILGEVLESSFRSVYICTYSDNVTVKLRDGNGREKRSALELLDRPDKSIIPYEVSLIVGIAE</sequence>
<keyword evidence="1" id="KW-0732">Signal</keyword>
<name>A0ABR2DMT2_9ROSI</name>
<comment type="caution">
    <text evidence="2">The sequence shown here is derived from an EMBL/GenBank/DDBJ whole genome shotgun (WGS) entry which is preliminary data.</text>
</comment>
<protein>
    <submittedName>
        <fullName evidence="2">Uncharacterized protein</fullName>
    </submittedName>
</protein>